<keyword evidence="5 12" id="KW-0812">Transmembrane</keyword>
<dbReference type="Proteomes" id="UP000001861">
    <property type="component" value="Unassembled WGS sequence"/>
</dbReference>
<dbReference type="InterPro" id="IPR036396">
    <property type="entry name" value="Cyt_P450_sf"/>
</dbReference>
<dbReference type="SUPFAM" id="SSF48264">
    <property type="entry name" value="Cytochrome P450"/>
    <property type="match status" value="1"/>
</dbReference>
<sequence length="217" mass="23863">MSPKLFSLWCQTSDGPLCTELHTFLVISLFNWASLLLYWLILLTLTLTGHSRGNPVWTRSVKDASFFSHLPSAPNNVAFGAMKIDSPIPAPVPTLSGDPVVTPPLGQSGNGVSMAPVEVAEFVARRSNWLKKAIKSPSRPGPPGPKGYPIIGNVLDIPTENITTGYQELTRKYGDLIYLEALGQPMLILSSLKRVKELFDERSAIYSDRPPFHMMTL</sequence>
<gene>
    <name evidence="13" type="ORF">CC1G_11673</name>
</gene>
<dbReference type="GeneID" id="6015204"/>
<dbReference type="Pfam" id="PF00067">
    <property type="entry name" value="p450"/>
    <property type="match status" value="1"/>
</dbReference>
<dbReference type="Gene3D" id="1.10.630.10">
    <property type="entry name" value="Cytochrome P450"/>
    <property type="match status" value="1"/>
</dbReference>
<keyword evidence="8" id="KW-0560">Oxidoreductase</keyword>
<comment type="subcellular location">
    <subcellularLocation>
        <location evidence="2">Membrane</location>
        <topology evidence="2">Single-pass membrane protein</topology>
    </subcellularLocation>
</comment>
<dbReference type="GO" id="GO:0004497">
    <property type="term" value="F:monooxygenase activity"/>
    <property type="evidence" value="ECO:0007669"/>
    <property type="project" value="UniProtKB-KW"/>
</dbReference>
<accession>A8P3T3</accession>
<keyword evidence="9" id="KW-0408">Iron</keyword>
<evidence type="ECO:0000256" key="1">
    <source>
        <dbReference type="ARBA" id="ARBA00001971"/>
    </source>
</evidence>
<evidence type="ECO:0000256" key="5">
    <source>
        <dbReference type="ARBA" id="ARBA00022692"/>
    </source>
</evidence>
<dbReference type="EMBL" id="AACS02000004">
    <property type="protein sequence ID" value="EAU83212.2"/>
    <property type="molecule type" value="Genomic_DNA"/>
</dbReference>
<feature type="transmembrane region" description="Helical" evidence="12">
    <location>
        <begin position="24"/>
        <end position="45"/>
    </location>
</feature>
<protein>
    <recommendedName>
        <fullName evidence="15">Cytochrome P450</fullName>
    </recommendedName>
</protein>
<dbReference type="GO" id="GO:0016020">
    <property type="term" value="C:membrane"/>
    <property type="evidence" value="ECO:0007669"/>
    <property type="project" value="UniProtKB-SubCell"/>
</dbReference>
<keyword evidence="7 12" id="KW-1133">Transmembrane helix</keyword>
<dbReference type="RefSeq" id="XP_001838611.2">
    <property type="nucleotide sequence ID" value="XM_001838559.2"/>
</dbReference>
<evidence type="ECO:0000256" key="7">
    <source>
        <dbReference type="ARBA" id="ARBA00022989"/>
    </source>
</evidence>
<dbReference type="GO" id="GO:0020037">
    <property type="term" value="F:heme binding"/>
    <property type="evidence" value="ECO:0007669"/>
    <property type="project" value="InterPro"/>
</dbReference>
<dbReference type="OrthoDB" id="1055148at2759"/>
<comment type="caution">
    <text evidence="13">The sequence shown here is derived from an EMBL/GenBank/DDBJ whole genome shotgun (WGS) entry which is preliminary data.</text>
</comment>
<comment type="cofactor">
    <cofactor evidence="1">
        <name>heme</name>
        <dbReference type="ChEBI" id="CHEBI:30413"/>
    </cofactor>
</comment>
<dbReference type="KEGG" id="cci:CC1G_11673"/>
<evidence type="ECO:0000256" key="2">
    <source>
        <dbReference type="ARBA" id="ARBA00004167"/>
    </source>
</evidence>
<dbReference type="PANTHER" id="PTHR46300:SF2">
    <property type="entry name" value="CYTOCHROME P450 MONOOXYGENASE ALNH-RELATED"/>
    <property type="match status" value="1"/>
</dbReference>
<reference evidence="13 14" key="1">
    <citation type="journal article" date="2010" name="Proc. Natl. Acad. Sci. U.S.A.">
        <title>Insights into evolution of multicellular fungi from the assembled chromosomes of the mushroom Coprinopsis cinerea (Coprinus cinereus).</title>
        <authorList>
            <person name="Stajich J.E."/>
            <person name="Wilke S.K."/>
            <person name="Ahren D."/>
            <person name="Au C.H."/>
            <person name="Birren B.W."/>
            <person name="Borodovsky M."/>
            <person name="Burns C."/>
            <person name="Canback B."/>
            <person name="Casselton L.A."/>
            <person name="Cheng C.K."/>
            <person name="Deng J."/>
            <person name="Dietrich F.S."/>
            <person name="Fargo D.C."/>
            <person name="Farman M.L."/>
            <person name="Gathman A.C."/>
            <person name="Goldberg J."/>
            <person name="Guigo R."/>
            <person name="Hoegger P.J."/>
            <person name="Hooker J.B."/>
            <person name="Huggins A."/>
            <person name="James T.Y."/>
            <person name="Kamada T."/>
            <person name="Kilaru S."/>
            <person name="Kodira C."/>
            <person name="Kues U."/>
            <person name="Kupfer D."/>
            <person name="Kwan H.S."/>
            <person name="Lomsadze A."/>
            <person name="Li W."/>
            <person name="Lilly W.W."/>
            <person name="Ma L.J."/>
            <person name="Mackey A.J."/>
            <person name="Manning G."/>
            <person name="Martin F."/>
            <person name="Muraguchi H."/>
            <person name="Natvig D.O."/>
            <person name="Palmerini H."/>
            <person name="Ramesh M.A."/>
            <person name="Rehmeyer C.J."/>
            <person name="Roe B.A."/>
            <person name="Shenoy N."/>
            <person name="Stanke M."/>
            <person name="Ter-Hovhannisyan V."/>
            <person name="Tunlid A."/>
            <person name="Velagapudi R."/>
            <person name="Vision T.J."/>
            <person name="Zeng Q."/>
            <person name="Zolan M.E."/>
            <person name="Pukkila P.J."/>
        </authorList>
    </citation>
    <scope>NUCLEOTIDE SEQUENCE [LARGE SCALE GENOMIC DNA]</scope>
    <source>
        <strain evidence="14">Okayama-7 / 130 / ATCC MYA-4618 / FGSC 9003</strain>
    </source>
</reference>
<dbReference type="GO" id="GO:0005506">
    <property type="term" value="F:iron ion binding"/>
    <property type="evidence" value="ECO:0007669"/>
    <property type="project" value="InterPro"/>
</dbReference>
<dbReference type="HOGENOM" id="CLU_1272225_0_0_1"/>
<evidence type="ECO:0000313" key="14">
    <source>
        <dbReference type="Proteomes" id="UP000001861"/>
    </source>
</evidence>
<dbReference type="AlphaFoldDB" id="A8P3T3"/>
<keyword evidence="6" id="KW-0479">Metal-binding</keyword>
<dbReference type="InterPro" id="IPR001128">
    <property type="entry name" value="Cyt_P450"/>
</dbReference>
<proteinExistence type="inferred from homology"/>
<evidence type="ECO:0000256" key="11">
    <source>
        <dbReference type="ARBA" id="ARBA00023136"/>
    </source>
</evidence>
<dbReference type="GO" id="GO:0016705">
    <property type="term" value="F:oxidoreductase activity, acting on paired donors, with incorporation or reduction of molecular oxygen"/>
    <property type="evidence" value="ECO:0007669"/>
    <property type="project" value="InterPro"/>
</dbReference>
<dbReference type="InterPro" id="IPR050364">
    <property type="entry name" value="Cytochrome_P450_fung"/>
</dbReference>
<keyword evidence="4" id="KW-0349">Heme</keyword>
<keyword evidence="14" id="KW-1185">Reference proteome</keyword>
<dbReference type="PANTHER" id="PTHR46300">
    <property type="entry name" value="P450, PUTATIVE (EUROFUNG)-RELATED-RELATED"/>
    <property type="match status" value="1"/>
</dbReference>
<dbReference type="VEuPathDB" id="FungiDB:CC1G_11673"/>
<evidence type="ECO:0008006" key="15">
    <source>
        <dbReference type="Google" id="ProtNLM"/>
    </source>
</evidence>
<keyword evidence="10" id="KW-0503">Monooxygenase</keyword>
<evidence type="ECO:0000256" key="10">
    <source>
        <dbReference type="ARBA" id="ARBA00023033"/>
    </source>
</evidence>
<keyword evidence="11 12" id="KW-0472">Membrane</keyword>
<organism evidence="13 14">
    <name type="scientific">Coprinopsis cinerea (strain Okayama-7 / 130 / ATCC MYA-4618 / FGSC 9003)</name>
    <name type="common">Inky cap fungus</name>
    <name type="synonym">Hormographiella aspergillata</name>
    <dbReference type="NCBI Taxonomy" id="240176"/>
    <lineage>
        <taxon>Eukaryota</taxon>
        <taxon>Fungi</taxon>
        <taxon>Dikarya</taxon>
        <taxon>Basidiomycota</taxon>
        <taxon>Agaricomycotina</taxon>
        <taxon>Agaricomycetes</taxon>
        <taxon>Agaricomycetidae</taxon>
        <taxon>Agaricales</taxon>
        <taxon>Agaricineae</taxon>
        <taxon>Psathyrellaceae</taxon>
        <taxon>Coprinopsis</taxon>
    </lineage>
</organism>
<evidence type="ECO:0000256" key="8">
    <source>
        <dbReference type="ARBA" id="ARBA00023002"/>
    </source>
</evidence>
<comment type="similarity">
    <text evidence="3">Belongs to the cytochrome P450 family.</text>
</comment>
<evidence type="ECO:0000256" key="6">
    <source>
        <dbReference type="ARBA" id="ARBA00022723"/>
    </source>
</evidence>
<dbReference type="InParanoid" id="A8P3T3"/>
<name>A8P3T3_COPC7</name>
<evidence type="ECO:0000256" key="9">
    <source>
        <dbReference type="ARBA" id="ARBA00023004"/>
    </source>
</evidence>
<evidence type="ECO:0000313" key="13">
    <source>
        <dbReference type="EMBL" id="EAU83212.2"/>
    </source>
</evidence>
<evidence type="ECO:0000256" key="12">
    <source>
        <dbReference type="SAM" id="Phobius"/>
    </source>
</evidence>
<evidence type="ECO:0000256" key="4">
    <source>
        <dbReference type="ARBA" id="ARBA00022617"/>
    </source>
</evidence>
<evidence type="ECO:0000256" key="3">
    <source>
        <dbReference type="ARBA" id="ARBA00010617"/>
    </source>
</evidence>